<accession>A0A4R1S2D8</accession>
<evidence type="ECO:0000256" key="2">
    <source>
        <dbReference type="ARBA" id="ARBA00023125"/>
    </source>
</evidence>
<dbReference type="InterPro" id="IPR018060">
    <property type="entry name" value="HTH_AraC"/>
</dbReference>
<dbReference type="AlphaFoldDB" id="A0A4R1S2D8"/>
<proteinExistence type="predicted"/>
<dbReference type="InterPro" id="IPR014710">
    <property type="entry name" value="RmlC-like_jellyroll"/>
</dbReference>
<dbReference type="GO" id="GO:0043565">
    <property type="term" value="F:sequence-specific DNA binding"/>
    <property type="evidence" value="ECO:0007669"/>
    <property type="project" value="InterPro"/>
</dbReference>
<dbReference type="InterPro" id="IPR011051">
    <property type="entry name" value="RmlC_Cupin_sf"/>
</dbReference>
<keyword evidence="6" id="KW-1185">Reference proteome</keyword>
<name>A0A4R1S2D8_HYDET</name>
<dbReference type="SMART" id="SM00342">
    <property type="entry name" value="HTH_ARAC"/>
    <property type="match status" value="1"/>
</dbReference>
<dbReference type="PANTHER" id="PTHR43280">
    <property type="entry name" value="ARAC-FAMILY TRANSCRIPTIONAL REGULATOR"/>
    <property type="match status" value="1"/>
</dbReference>
<organism evidence="5 6">
    <name type="scientific">Hydrogenispora ethanolica</name>
    <dbReference type="NCBI Taxonomy" id="1082276"/>
    <lineage>
        <taxon>Bacteria</taxon>
        <taxon>Bacillati</taxon>
        <taxon>Bacillota</taxon>
        <taxon>Hydrogenispora</taxon>
    </lineage>
</organism>
<evidence type="ECO:0000313" key="5">
    <source>
        <dbReference type="EMBL" id="TCL73179.1"/>
    </source>
</evidence>
<dbReference type="InterPro" id="IPR018062">
    <property type="entry name" value="HTH_AraC-typ_CS"/>
</dbReference>
<dbReference type="Gene3D" id="2.60.120.10">
    <property type="entry name" value="Jelly Rolls"/>
    <property type="match status" value="1"/>
</dbReference>
<sequence length="285" mass="33143">MFGSEVEVLWIALYYYQPGDRLGEHHHDCYQIFYIIAGRGEFNAAGRRVSLGQDMLLLVRSNQIHSMINQGKETLKTLDIKFNIIDPALQARLDALPECVFSGLTEVRTALESVREEGRSKEPFYKELSAVHLMKILLLLLRQAERAATARNHSANYLALSEQDPVCEKVIHYLQEHYAEAIVLKDLAKSLGYTQSYVCQCFRRELHCSPLEYLHQYRIEKAKEYILYSDYSIKQIAEMIGISNIHHFTRLFRRMVGLAPGRWREREREGIRKNIYISDTFVNPV</sequence>
<dbReference type="PANTHER" id="PTHR43280:SF28">
    <property type="entry name" value="HTH-TYPE TRANSCRIPTIONAL ACTIVATOR RHAS"/>
    <property type="match status" value="1"/>
</dbReference>
<dbReference type="InterPro" id="IPR013096">
    <property type="entry name" value="Cupin_2"/>
</dbReference>
<protein>
    <submittedName>
        <fullName evidence="5">AraC family transcriptional regulator</fullName>
    </submittedName>
</protein>
<dbReference type="Pfam" id="PF12833">
    <property type="entry name" value="HTH_18"/>
    <property type="match status" value="1"/>
</dbReference>
<dbReference type="Gene3D" id="1.10.10.60">
    <property type="entry name" value="Homeodomain-like"/>
    <property type="match status" value="2"/>
</dbReference>
<comment type="caution">
    <text evidence="5">The sequence shown here is derived from an EMBL/GenBank/DDBJ whole genome shotgun (WGS) entry which is preliminary data.</text>
</comment>
<evidence type="ECO:0000256" key="3">
    <source>
        <dbReference type="ARBA" id="ARBA00023163"/>
    </source>
</evidence>
<evidence type="ECO:0000313" key="6">
    <source>
        <dbReference type="Proteomes" id="UP000295008"/>
    </source>
</evidence>
<keyword evidence="2" id="KW-0238">DNA-binding</keyword>
<dbReference type="Proteomes" id="UP000295008">
    <property type="component" value="Unassembled WGS sequence"/>
</dbReference>
<dbReference type="SUPFAM" id="SSF51182">
    <property type="entry name" value="RmlC-like cupins"/>
    <property type="match status" value="1"/>
</dbReference>
<evidence type="ECO:0000259" key="4">
    <source>
        <dbReference type="PROSITE" id="PS01124"/>
    </source>
</evidence>
<keyword evidence="1" id="KW-0805">Transcription regulation</keyword>
<dbReference type="RefSeq" id="WP_165907819.1">
    <property type="nucleotide sequence ID" value="NZ_SLUN01000005.1"/>
</dbReference>
<reference evidence="5 6" key="1">
    <citation type="submission" date="2019-03" db="EMBL/GenBank/DDBJ databases">
        <title>Genomic Encyclopedia of Type Strains, Phase IV (KMG-IV): sequencing the most valuable type-strain genomes for metagenomic binning, comparative biology and taxonomic classification.</title>
        <authorList>
            <person name="Goeker M."/>
        </authorList>
    </citation>
    <scope>NUCLEOTIDE SEQUENCE [LARGE SCALE GENOMIC DNA]</scope>
    <source>
        <strain evidence="5 6">LX-B</strain>
    </source>
</reference>
<dbReference type="PROSITE" id="PS01124">
    <property type="entry name" value="HTH_ARAC_FAMILY_2"/>
    <property type="match status" value="1"/>
</dbReference>
<dbReference type="Pfam" id="PF07883">
    <property type="entry name" value="Cupin_2"/>
    <property type="match status" value="1"/>
</dbReference>
<gene>
    <name evidence="5" type="ORF">EDC14_100541</name>
</gene>
<feature type="domain" description="HTH araC/xylS-type" evidence="4">
    <location>
        <begin position="168"/>
        <end position="266"/>
    </location>
</feature>
<dbReference type="GO" id="GO:0003700">
    <property type="term" value="F:DNA-binding transcription factor activity"/>
    <property type="evidence" value="ECO:0007669"/>
    <property type="project" value="InterPro"/>
</dbReference>
<keyword evidence="3" id="KW-0804">Transcription</keyword>
<evidence type="ECO:0000256" key="1">
    <source>
        <dbReference type="ARBA" id="ARBA00023015"/>
    </source>
</evidence>
<dbReference type="InterPro" id="IPR009057">
    <property type="entry name" value="Homeodomain-like_sf"/>
</dbReference>
<dbReference type="PROSITE" id="PS00041">
    <property type="entry name" value="HTH_ARAC_FAMILY_1"/>
    <property type="match status" value="1"/>
</dbReference>
<dbReference type="SUPFAM" id="SSF46689">
    <property type="entry name" value="Homeodomain-like"/>
    <property type="match status" value="2"/>
</dbReference>
<dbReference type="EMBL" id="SLUN01000005">
    <property type="protein sequence ID" value="TCL73179.1"/>
    <property type="molecule type" value="Genomic_DNA"/>
</dbReference>